<gene>
    <name evidence="1" type="ORF">L596_029686</name>
</gene>
<dbReference type="EMBL" id="AZBU02000013">
    <property type="protein sequence ID" value="TKR58206.1"/>
    <property type="molecule type" value="Genomic_DNA"/>
</dbReference>
<dbReference type="Proteomes" id="UP000298663">
    <property type="component" value="Unassembled WGS sequence"/>
</dbReference>
<reference evidence="1 2" key="2">
    <citation type="journal article" date="2019" name="G3 (Bethesda)">
        <title>Hybrid Assembly of the Genome of the Entomopathogenic Nematode Steinernema carpocapsae Identifies the X-Chromosome.</title>
        <authorList>
            <person name="Serra L."/>
            <person name="Macchietto M."/>
            <person name="Macias-Munoz A."/>
            <person name="McGill C.J."/>
            <person name="Rodriguez I.M."/>
            <person name="Rodriguez B."/>
            <person name="Murad R."/>
            <person name="Mortazavi A."/>
        </authorList>
    </citation>
    <scope>NUCLEOTIDE SEQUENCE [LARGE SCALE GENOMIC DNA]</scope>
    <source>
        <strain evidence="1 2">ALL</strain>
    </source>
</reference>
<name>A0A4U5LQH7_STECR</name>
<dbReference type="AlphaFoldDB" id="A0A4U5LQH7"/>
<reference evidence="1 2" key="1">
    <citation type="journal article" date="2015" name="Genome Biol.">
        <title>Comparative genomics of Steinernema reveals deeply conserved gene regulatory networks.</title>
        <authorList>
            <person name="Dillman A.R."/>
            <person name="Macchietto M."/>
            <person name="Porter C.F."/>
            <person name="Rogers A."/>
            <person name="Williams B."/>
            <person name="Antoshechkin I."/>
            <person name="Lee M.M."/>
            <person name="Goodwin Z."/>
            <person name="Lu X."/>
            <person name="Lewis E.E."/>
            <person name="Goodrich-Blair H."/>
            <person name="Stock S.P."/>
            <person name="Adams B.J."/>
            <person name="Sternberg P.W."/>
            <person name="Mortazavi A."/>
        </authorList>
    </citation>
    <scope>NUCLEOTIDE SEQUENCE [LARGE SCALE GENOMIC DNA]</scope>
    <source>
        <strain evidence="1 2">ALL</strain>
    </source>
</reference>
<organism evidence="1 2">
    <name type="scientific">Steinernema carpocapsae</name>
    <name type="common">Entomopathogenic nematode</name>
    <dbReference type="NCBI Taxonomy" id="34508"/>
    <lineage>
        <taxon>Eukaryota</taxon>
        <taxon>Metazoa</taxon>
        <taxon>Ecdysozoa</taxon>
        <taxon>Nematoda</taxon>
        <taxon>Chromadorea</taxon>
        <taxon>Rhabditida</taxon>
        <taxon>Tylenchina</taxon>
        <taxon>Panagrolaimomorpha</taxon>
        <taxon>Strongyloidoidea</taxon>
        <taxon>Steinernematidae</taxon>
        <taxon>Steinernema</taxon>
    </lineage>
</organism>
<sequence length="73" mass="8220">MTISPSATCPFRSRQRSIRNRNPTWYWYVMPTSPTARASLTPKRAVIILEAISRLGRGSLCCGDNSYQRLAST</sequence>
<protein>
    <submittedName>
        <fullName evidence="1">Uncharacterized protein</fullName>
    </submittedName>
</protein>
<keyword evidence="2" id="KW-1185">Reference proteome</keyword>
<proteinExistence type="predicted"/>
<evidence type="ECO:0000313" key="1">
    <source>
        <dbReference type="EMBL" id="TKR58206.1"/>
    </source>
</evidence>
<comment type="caution">
    <text evidence="1">The sequence shown here is derived from an EMBL/GenBank/DDBJ whole genome shotgun (WGS) entry which is preliminary data.</text>
</comment>
<evidence type="ECO:0000313" key="2">
    <source>
        <dbReference type="Proteomes" id="UP000298663"/>
    </source>
</evidence>
<accession>A0A4U5LQH7</accession>